<name>A0A0M9U2T8_9CHLR</name>
<dbReference type="NCBIfam" id="TIGR00762">
    <property type="entry name" value="DegV"/>
    <property type="match status" value="1"/>
</dbReference>
<organism evidence="2">
    <name type="scientific">Levilinea saccharolytica</name>
    <dbReference type="NCBI Taxonomy" id="229921"/>
    <lineage>
        <taxon>Bacteria</taxon>
        <taxon>Bacillati</taxon>
        <taxon>Chloroflexota</taxon>
        <taxon>Anaerolineae</taxon>
        <taxon>Anaerolineales</taxon>
        <taxon>Anaerolineaceae</taxon>
        <taxon>Levilinea</taxon>
    </lineage>
</organism>
<dbReference type="InterPro" id="IPR043168">
    <property type="entry name" value="DegV_C"/>
</dbReference>
<gene>
    <name evidence="3" type="ORF">ADN01_01395</name>
    <name evidence="2" type="ORF">LSAC_02961</name>
</gene>
<reference evidence="3 4" key="2">
    <citation type="submission" date="2015-07" db="EMBL/GenBank/DDBJ databases">
        <title>Genome sequence of Levilinea saccharolytica DSM 16555.</title>
        <authorList>
            <person name="Hemp J."/>
            <person name="Ward L.M."/>
            <person name="Pace L.A."/>
            <person name="Fischer W.W."/>
        </authorList>
    </citation>
    <scope>NUCLEOTIDE SEQUENCE [LARGE SCALE GENOMIC DNA]</scope>
    <source>
        <strain evidence="3 4">KIBI-1</strain>
    </source>
</reference>
<dbReference type="Gene3D" id="3.40.50.10170">
    <property type="match status" value="1"/>
</dbReference>
<evidence type="ECO:0000256" key="1">
    <source>
        <dbReference type="ARBA" id="ARBA00023121"/>
    </source>
</evidence>
<dbReference type="OrthoDB" id="9780216at2"/>
<accession>A0A0M9U2T8</accession>
<dbReference type="InterPro" id="IPR050270">
    <property type="entry name" value="DegV_domain_contain"/>
</dbReference>
<dbReference type="EMBL" id="DF967975">
    <property type="protein sequence ID" value="GAP19063.1"/>
    <property type="molecule type" value="Genomic_DNA"/>
</dbReference>
<dbReference type="AlphaFoldDB" id="A0A0M9U2T8"/>
<evidence type="ECO:0000313" key="4">
    <source>
        <dbReference type="Proteomes" id="UP000050501"/>
    </source>
</evidence>
<proteinExistence type="predicted"/>
<evidence type="ECO:0000313" key="3">
    <source>
        <dbReference type="EMBL" id="KPL91597.1"/>
    </source>
</evidence>
<dbReference type="InterPro" id="IPR003797">
    <property type="entry name" value="DegV"/>
</dbReference>
<dbReference type="STRING" id="229921.ADN01_01395"/>
<keyword evidence="4" id="KW-1185">Reference proteome</keyword>
<reference evidence="2" key="1">
    <citation type="journal article" date="2015" name="Genome Announc.">
        <title>Draft Genome Sequences of Anaerolinea thermolimosa IMO-1, Bellilinea caldifistulae GOMI-1, Leptolinea tardivitalis YMTK-2, Levilinea saccharolytica KIBI-1, Longilinea arvoryzae KOME-1, Previously Described as Members of the Class Anaerolineae (Chloroflexi).</title>
        <authorList>
            <person name="Matsuura N."/>
            <person name="Tourlousse M.D."/>
            <person name="Ohashi A."/>
            <person name="Hugenholtz P."/>
            <person name="Sekiguchi Y."/>
        </authorList>
    </citation>
    <scope>NUCLEOTIDE SEQUENCE</scope>
    <source>
        <strain evidence="2">KIBI-1</strain>
    </source>
</reference>
<protein>
    <submittedName>
        <fullName evidence="2">EDD domain protein, DegV family</fullName>
    </submittedName>
</protein>
<dbReference type="SUPFAM" id="SSF82549">
    <property type="entry name" value="DAK1/DegV-like"/>
    <property type="match status" value="1"/>
</dbReference>
<dbReference type="Proteomes" id="UP000050501">
    <property type="component" value="Unassembled WGS sequence"/>
</dbReference>
<dbReference type="PANTHER" id="PTHR33434:SF2">
    <property type="entry name" value="FATTY ACID-BINDING PROTEIN TM_1468"/>
    <property type="match status" value="1"/>
</dbReference>
<sequence length="286" mass="31100">MIIFTDSAANLSPEKAAQLKVQVVPFHLTFMGKTYRDGVDIYPKDLYKLYTEYPNEFTTTSQPSVGDYVSLFEQHADEEILTISLSSGLSGAYSSAASAAHLLPNQKITVLDSRTVGPALGWIVEIAARGALAQWPLERILQAVEQVKANTFTMVGFSDLRHLINSGRVSHLKGIVASILHVKPIISMNDADGRYKNVGQAMTENKMAQRMVDLVTARFGSQKLRMQVMHGDNLPGVETLRKAIRQSLDCVEQDLVAVTTVLGAHAGPTVIGLAAMPETLFASLTA</sequence>
<dbReference type="EMBL" id="LGCM01000003">
    <property type="protein sequence ID" value="KPL91597.1"/>
    <property type="molecule type" value="Genomic_DNA"/>
</dbReference>
<dbReference type="Pfam" id="PF02645">
    <property type="entry name" value="DegV"/>
    <property type="match status" value="1"/>
</dbReference>
<dbReference type="PROSITE" id="PS51482">
    <property type="entry name" value="DEGV"/>
    <property type="match status" value="1"/>
</dbReference>
<dbReference type="RefSeq" id="WP_062419372.1">
    <property type="nucleotide sequence ID" value="NZ_BBXZ01000158.1"/>
</dbReference>
<evidence type="ECO:0000313" key="2">
    <source>
        <dbReference type="EMBL" id="GAP19063.1"/>
    </source>
</evidence>
<dbReference type="PANTHER" id="PTHR33434">
    <property type="entry name" value="DEGV DOMAIN-CONTAINING PROTEIN DR_1986-RELATED"/>
    <property type="match status" value="1"/>
</dbReference>
<dbReference type="Gene3D" id="3.30.1180.10">
    <property type="match status" value="1"/>
</dbReference>
<dbReference type="GO" id="GO:0008289">
    <property type="term" value="F:lipid binding"/>
    <property type="evidence" value="ECO:0007669"/>
    <property type="project" value="UniProtKB-KW"/>
</dbReference>
<keyword evidence="1" id="KW-0446">Lipid-binding</keyword>